<dbReference type="AlphaFoldDB" id="A0ABD2NZC5"/>
<gene>
    <name evidence="3" type="ORF">HHI36_018140</name>
</gene>
<proteinExistence type="predicted"/>
<organism evidence="3 4">
    <name type="scientific">Cryptolaemus montrouzieri</name>
    <dbReference type="NCBI Taxonomy" id="559131"/>
    <lineage>
        <taxon>Eukaryota</taxon>
        <taxon>Metazoa</taxon>
        <taxon>Ecdysozoa</taxon>
        <taxon>Arthropoda</taxon>
        <taxon>Hexapoda</taxon>
        <taxon>Insecta</taxon>
        <taxon>Pterygota</taxon>
        <taxon>Neoptera</taxon>
        <taxon>Endopterygota</taxon>
        <taxon>Coleoptera</taxon>
        <taxon>Polyphaga</taxon>
        <taxon>Cucujiformia</taxon>
        <taxon>Coccinelloidea</taxon>
        <taxon>Coccinellidae</taxon>
        <taxon>Scymninae</taxon>
        <taxon>Scymnini</taxon>
        <taxon>Cryptolaemus</taxon>
    </lineage>
</organism>
<dbReference type="EMBL" id="JABFTP020000165">
    <property type="protein sequence ID" value="KAL3283969.1"/>
    <property type="molecule type" value="Genomic_DNA"/>
</dbReference>
<dbReference type="PANTHER" id="PTHR43157">
    <property type="entry name" value="PHOSPHATIDYLINOSITOL-GLYCAN BIOSYNTHESIS CLASS F PROTEIN-RELATED"/>
    <property type="match status" value="1"/>
</dbReference>
<dbReference type="InterPro" id="IPR036291">
    <property type="entry name" value="NAD(P)-bd_dom_sf"/>
</dbReference>
<feature type="chain" id="PRO_5044860304" evidence="2">
    <location>
        <begin position="23"/>
        <end position="322"/>
    </location>
</feature>
<evidence type="ECO:0000313" key="3">
    <source>
        <dbReference type="EMBL" id="KAL3283969.1"/>
    </source>
</evidence>
<name>A0ABD2NZC5_9CUCU</name>
<keyword evidence="1" id="KW-0560">Oxidoreductase</keyword>
<dbReference type="GO" id="GO:0016491">
    <property type="term" value="F:oxidoreductase activity"/>
    <property type="evidence" value="ECO:0007669"/>
    <property type="project" value="UniProtKB-KW"/>
</dbReference>
<keyword evidence="2" id="KW-0732">Signal</keyword>
<feature type="signal peptide" evidence="2">
    <location>
        <begin position="1"/>
        <end position="22"/>
    </location>
</feature>
<dbReference type="Proteomes" id="UP001516400">
    <property type="component" value="Unassembled WGS sequence"/>
</dbReference>
<dbReference type="PANTHER" id="PTHR43157:SF31">
    <property type="entry name" value="PHOSPHATIDYLINOSITOL-GLYCAN BIOSYNTHESIS CLASS F PROTEIN"/>
    <property type="match status" value="1"/>
</dbReference>
<evidence type="ECO:0000256" key="2">
    <source>
        <dbReference type="SAM" id="SignalP"/>
    </source>
</evidence>
<accession>A0ABD2NZC5</accession>
<keyword evidence="4" id="KW-1185">Reference proteome</keyword>
<dbReference type="Gene3D" id="3.40.50.720">
    <property type="entry name" value="NAD(P)-binding Rossmann-like Domain"/>
    <property type="match status" value="1"/>
</dbReference>
<dbReference type="SUPFAM" id="SSF51735">
    <property type="entry name" value="NAD(P)-binding Rossmann-fold domains"/>
    <property type="match status" value="1"/>
</dbReference>
<comment type="caution">
    <text evidence="3">The sequence shown here is derived from an EMBL/GenBank/DDBJ whole genome shotgun (WGS) entry which is preliminary data.</text>
</comment>
<reference evidence="3 4" key="1">
    <citation type="journal article" date="2021" name="BMC Biol.">
        <title>Horizontally acquired antibacterial genes associated with adaptive radiation of ladybird beetles.</title>
        <authorList>
            <person name="Li H.S."/>
            <person name="Tang X.F."/>
            <person name="Huang Y.H."/>
            <person name="Xu Z.Y."/>
            <person name="Chen M.L."/>
            <person name="Du X.Y."/>
            <person name="Qiu B.Y."/>
            <person name="Chen P.T."/>
            <person name="Zhang W."/>
            <person name="Slipinski A."/>
            <person name="Escalona H.E."/>
            <person name="Waterhouse R.M."/>
            <person name="Zwick A."/>
            <person name="Pang H."/>
        </authorList>
    </citation>
    <scope>NUCLEOTIDE SEQUENCE [LARGE SCALE GENOMIC DNA]</scope>
    <source>
        <strain evidence="3">SYSU2018</strain>
    </source>
</reference>
<sequence>MFLFIFVLILTMHILIIKWTRRKSDSLRCLIGKTAIVTGGNSGTGYGAAIILASRGCKVIIANRSNGEETVAEIIRKTQNPNVSYKYLDLSSLKSVRKFCEDIKNSEKKIDILINNAGIGASTQTKTEDDLNFVMQVNFFGPFLLTHLLLEPLKAAEAARIIFVSSITAQLHDLKLENLNLTDYTKTNDNIVGFYKNSKVCNIIAAQEFGRRLKKYGITANSLDPLGVRTQIFRKAFEVLEYGKWRICLTILNALYSMNEIEAAETYLHLASSEKLDNKTGGHYAACRRMYKPRILKDEQFCEQIWKETEKLVKLKDEEKLY</sequence>
<protein>
    <submittedName>
        <fullName evidence="3">Uncharacterized protein</fullName>
    </submittedName>
</protein>
<evidence type="ECO:0000256" key="1">
    <source>
        <dbReference type="ARBA" id="ARBA00023002"/>
    </source>
</evidence>
<dbReference type="PRINTS" id="PR00081">
    <property type="entry name" value="GDHRDH"/>
</dbReference>
<dbReference type="Pfam" id="PF00106">
    <property type="entry name" value="adh_short"/>
    <property type="match status" value="1"/>
</dbReference>
<dbReference type="InterPro" id="IPR002347">
    <property type="entry name" value="SDR_fam"/>
</dbReference>
<evidence type="ECO:0000313" key="4">
    <source>
        <dbReference type="Proteomes" id="UP001516400"/>
    </source>
</evidence>